<name>Q1AWK1_RUBXD</name>
<dbReference type="EMBL" id="CP000386">
    <property type="protein sequence ID" value="ABG04227.1"/>
    <property type="molecule type" value="Genomic_DNA"/>
</dbReference>
<dbReference type="InterPro" id="IPR036526">
    <property type="entry name" value="C-N_Hydrolase_sf"/>
</dbReference>
<proteinExistence type="inferred from homology"/>
<organism evidence="4 5">
    <name type="scientific">Rubrobacter xylanophilus (strain DSM 9941 / JCM 11954 / NBRC 16129 / PRD-1)</name>
    <dbReference type="NCBI Taxonomy" id="266117"/>
    <lineage>
        <taxon>Bacteria</taxon>
        <taxon>Bacillati</taxon>
        <taxon>Actinomycetota</taxon>
        <taxon>Rubrobacteria</taxon>
        <taxon>Rubrobacterales</taxon>
        <taxon>Rubrobacteraceae</taxon>
        <taxon>Rubrobacter</taxon>
    </lineage>
</organism>
<evidence type="ECO:0000259" key="3">
    <source>
        <dbReference type="PROSITE" id="PS50263"/>
    </source>
</evidence>
<protein>
    <submittedName>
        <fullName evidence="4">Nitrilase/cyanide hydratase and apolipoprotein N-acyltransferase</fullName>
    </submittedName>
</protein>
<dbReference type="GO" id="GO:0016746">
    <property type="term" value="F:acyltransferase activity"/>
    <property type="evidence" value="ECO:0007669"/>
    <property type="project" value="UniProtKB-KW"/>
</dbReference>
<comment type="similarity">
    <text evidence="1">Belongs to the carbon-nitrogen hydrolase superfamily. NIT1/NIT2 family.</text>
</comment>
<gene>
    <name evidence="4" type="ordered locus">Rxyl_1263</name>
</gene>
<dbReference type="PROSITE" id="PS01227">
    <property type="entry name" value="UPF0012"/>
    <property type="match status" value="1"/>
</dbReference>
<dbReference type="InterPro" id="IPR003010">
    <property type="entry name" value="C-N_Hydrolase"/>
</dbReference>
<accession>Q1AWK1</accession>
<keyword evidence="4" id="KW-0449">Lipoprotein</keyword>
<keyword evidence="4" id="KW-0808">Transferase</keyword>
<dbReference type="RefSeq" id="WP_011564244.1">
    <property type="nucleotide sequence ID" value="NC_008148.1"/>
</dbReference>
<feature type="domain" description="CN hydrolase" evidence="3">
    <location>
        <begin position="6"/>
        <end position="251"/>
    </location>
</feature>
<dbReference type="AlphaFoldDB" id="Q1AWK1"/>
<evidence type="ECO:0000313" key="5">
    <source>
        <dbReference type="Proteomes" id="UP000006637"/>
    </source>
</evidence>
<dbReference type="PhylomeDB" id="Q1AWK1"/>
<dbReference type="PANTHER" id="PTHR23088">
    <property type="entry name" value="NITRILASE-RELATED"/>
    <property type="match status" value="1"/>
</dbReference>
<dbReference type="eggNOG" id="COG0388">
    <property type="taxonomic scope" value="Bacteria"/>
</dbReference>
<evidence type="ECO:0000256" key="1">
    <source>
        <dbReference type="ARBA" id="ARBA00010613"/>
    </source>
</evidence>
<keyword evidence="2" id="KW-0378">Hydrolase</keyword>
<reference evidence="4 5" key="1">
    <citation type="submission" date="2006-06" db="EMBL/GenBank/DDBJ databases">
        <title>Complete sequence of Rubrobacter xylanophilus DSM 9941.</title>
        <authorList>
            <consortium name="US DOE Joint Genome Institute"/>
            <person name="Copeland A."/>
            <person name="Lucas S."/>
            <person name="Lapidus A."/>
            <person name="Barry K."/>
            <person name="Detter J.C."/>
            <person name="Glavina del Rio T."/>
            <person name="Hammon N."/>
            <person name="Israni S."/>
            <person name="Dalin E."/>
            <person name="Tice H."/>
            <person name="Pitluck S."/>
            <person name="Munk A.C."/>
            <person name="Brettin T."/>
            <person name="Bruce D."/>
            <person name="Han C."/>
            <person name="Tapia R."/>
            <person name="Gilna P."/>
            <person name="Schmutz J."/>
            <person name="Larimer F."/>
            <person name="Land M."/>
            <person name="Hauser L."/>
            <person name="Kyrpides N."/>
            <person name="Lykidis A."/>
            <person name="da Costa M.S."/>
            <person name="Rainey F.A."/>
            <person name="Empadinhas N."/>
            <person name="Jolivet E."/>
            <person name="Battista J.R."/>
            <person name="Richardson P."/>
        </authorList>
    </citation>
    <scope>NUCLEOTIDE SEQUENCE [LARGE SCALE GENOMIC DNA]</scope>
    <source>
        <strain evidence="5">DSM 9941 / NBRC 16129 / PRD-1</strain>
    </source>
</reference>
<dbReference type="PANTHER" id="PTHR23088:SF27">
    <property type="entry name" value="DEAMINATED GLUTATHIONE AMIDASE"/>
    <property type="match status" value="1"/>
</dbReference>
<evidence type="ECO:0000313" key="4">
    <source>
        <dbReference type="EMBL" id="ABG04227.1"/>
    </source>
</evidence>
<dbReference type="Pfam" id="PF00795">
    <property type="entry name" value="CN_hydrolase"/>
    <property type="match status" value="1"/>
</dbReference>
<dbReference type="Proteomes" id="UP000006637">
    <property type="component" value="Chromosome"/>
</dbReference>
<dbReference type="SUPFAM" id="SSF56317">
    <property type="entry name" value="Carbon-nitrogen hydrolase"/>
    <property type="match status" value="1"/>
</dbReference>
<dbReference type="Gene3D" id="3.60.110.10">
    <property type="entry name" value="Carbon-nitrogen hydrolase"/>
    <property type="match status" value="1"/>
</dbReference>
<evidence type="ECO:0000256" key="2">
    <source>
        <dbReference type="ARBA" id="ARBA00022801"/>
    </source>
</evidence>
<dbReference type="GO" id="GO:0016811">
    <property type="term" value="F:hydrolase activity, acting on carbon-nitrogen (but not peptide) bonds, in linear amides"/>
    <property type="evidence" value="ECO:0007669"/>
    <property type="project" value="InterPro"/>
</dbReference>
<dbReference type="KEGG" id="rxy:Rxyl_1263"/>
<dbReference type="HOGENOM" id="CLU_030130_1_2_11"/>
<dbReference type="STRING" id="266117.Rxyl_1263"/>
<dbReference type="CDD" id="cd07572">
    <property type="entry name" value="nit"/>
    <property type="match status" value="1"/>
</dbReference>
<dbReference type="InterPro" id="IPR045254">
    <property type="entry name" value="Nit1/2_C-N_Hydrolase"/>
</dbReference>
<dbReference type="InterPro" id="IPR001110">
    <property type="entry name" value="UPF0012_CS"/>
</dbReference>
<keyword evidence="5" id="KW-1185">Reference proteome</keyword>
<sequence length="276" mass="30036">MEGRTVCAAAIQMSSTPDRGENRRVAEALIREAAAAGATLVALPELWSCHGLEEVYRENAEPIPGPTTEFLGSLARELGIYLLGGSILERVSGSERLGNTSTLYAPDGSLVAVYRKVHLFDVEVSGRRYLESANIAPGGEAVAAKAGPVTVGLSVCYDVRFPELYRLLALRGAEVLAVPAAFTLQTGKDHWELLLRARAVENQAYVLAPAQWGRKADGRWTYGRSMIVDPWGTVLSTCPDRDGYALATLDLGYLERLRAEFPSLANRRPRVYRGLC</sequence>
<keyword evidence="4" id="KW-0012">Acyltransferase</keyword>
<dbReference type="PROSITE" id="PS50263">
    <property type="entry name" value="CN_HYDROLASE"/>
    <property type="match status" value="1"/>
</dbReference>